<feature type="compositionally biased region" description="Basic and acidic residues" evidence="1">
    <location>
        <begin position="15"/>
        <end position="29"/>
    </location>
</feature>
<evidence type="ECO:0000313" key="3">
    <source>
        <dbReference type="Proteomes" id="UP000268350"/>
    </source>
</evidence>
<dbReference type="EMBL" id="OUUW01000006">
    <property type="protein sequence ID" value="SPP81500.1"/>
    <property type="molecule type" value="Genomic_DNA"/>
</dbReference>
<keyword evidence="3" id="KW-1185">Reference proteome</keyword>
<reference evidence="3" key="1">
    <citation type="submission" date="2018-01" db="EMBL/GenBank/DDBJ databases">
        <authorList>
            <person name="Alioto T."/>
            <person name="Alioto T."/>
        </authorList>
    </citation>
    <scope>NUCLEOTIDE SEQUENCE [LARGE SCALE GENOMIC DNA]</scope>
</reference>
<organism evidence="2 3">
    <name type="scientific">Drosophila guanche</name>
    <name type="common">Fruit fly</name>
    <dbReference type="NCBI Taxonomy" id="7266"/>
    <lineage>
        <taxon>Eukaryota</taxon>
        <taxon>Metazoa</taxon>
        <taxon>Ecdysozoa</taxon>
        <taxon>Arthropoda</taxon>
        <taxon>Hexapoda</taxon>
        <taxon>Insecta</taxon>
        <taxon>Pterygota</taxon>
        <taxon>Neoptera</taxon>
        <taxon>Endopterygota</taxon>
        <taxon>Diptera</taxon>
        <taxon>Brachycera</taxon>
        <taxon>Muscomorpha</taxon>
        <taxon>Ephydroidea</taxon>
        <taxon>Drosophilidae</taxon>
        <taxon>Drosophila</taxon>
        <taxon>Sophophora</taxon>
    </lineage>
</organism>
<gene>
    <name evidence="2" type="ORF">DGUA_6G013129</name>
</gene>
<dbReference type="AlphaFoldDB" id="A0A3B0K0Y2"/>
<sequence>MAASSRGQKTNKNGGGEKGKKEKEKEKYQKYFSKHASATRHRPHHHHHHPWLAQGFKNEIIFDVRWWCSWVGFELGLFGSREYLFRPFPGDQEPAAPWATLWESH</sequence>
<name>A0A3B0K0Y2_DROGU</name>
<feature type="compositionally biased region" description="Polar residues" evidence="1">
    <location>
        <begin position="1"/>
        <end position="10"/>
    </location>
</feature>
<accession>A0A3B0K0Y2</accession>
<evidence type="ECO:0000313" key="2">
    <source>
        <dbReference type="EMBL" id="SPP81500.1"/>
    </source>
</evidence>
<dbReference type="Proteomes" id="UP000268350">
    <property type="component" value="Unassembled WGS sequence"/>
</dbReference>
<feature type="compositionally biased region" description="Basic residues" evidence="1">
    <location>
        <begin position="37"/>
        <end position="49"/>
    </location>
</feature>
<proteinExistence type="predicted"/>
<feature type="region of interest" description="Disordered" evidence="1">
    <location>
        <begin position="1"/>
        <end position="49"/>
    </location>
</feature>
<evidence type="ECO:0000256" key="1">
    <source>
        <dbReference type="SAM" id="MobiDB-lite"/>
    </source>
</evidence>
<protein>
    <submittedName>
        <fullName evidence="2">Uncharacterized protein</fullName>
    </submittedName>
</protein>